<sequence>MNLGGSVNENACASTNVSESYRVNNGKLEGKPCKLLHWIASGEVAYGEITWIDPTALVDEVLLGPDCYKVWLRGVLISNIALP</sequence>
<accession>A0AAP0P6H8</accession>
<evidence type="ECO:0000313" key="2">
    <source>
        <dbReference type="Proteomes" id="UP001419268"/>
    </source>
</evidence>
<reference evidence="1 2" key="1">
    <citation type="submission" date="2024-01" db="EMBL/GenBank/DDBJ databases">
        <title>Genome assemblies of Stephania.</title>
        <authorList>
            <person name="Yang L."/>
        </authorList>
    </citation>
    <scope>NUCLEOTIDE SEQUENCE [LARGE SCALE GENOMIC DNA]</scope>
    <source>
        <strain evidence="1">JXDWG</strain>
        <tissue evidence="1">Leaf</tissue>
    </source>
</reference>
<proteinExistence type="predicted"/>
<comment type="caution">
    <text evidence="1">The sequence shown here is derived from an EMBL/GenBank/DDBJ whole genome shotgun (WGS) entry which is preliminary data.</text>
</comment>
<organism evidence="1 2">
    <name type="scientific">Stephania cephalantha</name>
    <dbReference type="NCBI Taxonomy" id="152367"/>
    <lineage>
        <taxon>Eukaryota</taxon>
        <taxon>Viridiplantae</taxon>
        <taxon>Streptophyta</taxon>
        <taxon>Embryophyta</taxon>
        <taxon>Tracheophyta</taxon>
        <taxon>Spermatophyta</taxon>
        <taxon>Magnoliopsida</taxon>
        <taxon>Ranunculales</taxon>
        <taxon>Menispermaceae</taxon>
        <taxon>Menispermoideae</taxon>
        <taxon>Cissampelideae</taxon>
        <taxon>Stephania</taxon>
    </lineage>
</organism>
<dbReference type="AlphaFoldDB" id="A0AAP0P6H8"/>
<dbReference type="Proteomes" id="UP001419268">
    <property type="component" value="Unassembled WGS sequence"/>
</dbReference>
<dbReference type="EMBL" id="JBBNAG010000005">
    <property type="protein sequence ID" value="KAK9132653.1"/>
    <property type="molecule type" value="Genomic_DNA"/>
</dbReference>
<keyword evidence="2" id="KW-1185">Reference proteome</keyword>
<evidence type="ECO:0000313" key="1">
    <source>
        <dbReference type="EMBL" id="KAK9132653.1"/>
    </source>
</evidence>
<protein>
    <submittedName>
        <fullName evidence="1">Uncharacterized protein</fullName>
    </submittedName>
</protein>
<gene>
    <name evidence="1" type="ORF">Scep_012181</name>
</gene>
<name>A0AAP0P6H8_9MAGN</name>